<accession>A0ABR1J6F5</accession>
<name>A0ABR1J6F5_9AGAR</name>
<keyword evidence="2" id="KW-1185">Reference proteome</keyword>
<sequence length="352" mass="39780">MMNLRKLEFIGGVFLGESVDAQDEVVEVLVKSIGIHDLSVFTDSFNGLGLSLSQLERFKTLRSLSWNGIAMDDSILESLWTILSSSSNTLESISLPFPNGSRQAMNRFFALKFSSLRSLTLGIWIDGGFLPASFSDFLLNHSPTLEHLDLDSDNQLMLYSSLFPKLKPKSLPHLRSLRANIECIRVMMLSGMQFFSSTLTKLVISPGAVEFIRLNAKMMLGSSSDGMLGALKELDFDLSPWNEVYRSDIVEIMQQLGNLCGPSLEVWLGKLPSRVWFSAQEMSALFRGFKKLKVINLWKNLEAKSVEVIDDEKEYVYILASELVLLEEVYIHSEDYLLSFFVQRGEELFLRV</sequence>
<dbReference type="SUPFAM" id="SSF52047">
    <property type="entry name" value="RNI-like"/>
    <property type="match status" value="1"/>
</dbReference>
<reference evidence="1 2" key="1">
    <citation type="submission" date="2024-01" db="EMBL/GenBank/DDBJ databases">
        <title>A draft genome for the cacao thread blight pathogen Marasmiellus scandens.</title>
        <authorList>
            <person name="Baruah I.K."/>
            <person name="Leung J."/>
            <person name="Bukari Y."/>
            <person name="Amoako-Attah I."/>
            <person name="Meinhardt L.W."/>
            <person name="Bailey B.A."/>
            <person name="Cohen S.P."/>
        </authorList>
    </citation>
    <scope>NUCLEOTIDE SEQUENCE [LARGE SCALE GENOMIC DNA]</scope>
    <source>
        <strain evidence="1 2">GH-19</strain>
    </source>
</reference>
<evidence type="ECO:0000313" key="1">
    <source>
        <dbReference type="EMBL" id="KAK7449701.1"/>
    </source>
</evidence>
<gene>
    <name evidence="1" type="ORF">VKT23_013174</name>
</gene>
<comment type="caution">
    <text evidence="1">The sequence shown here is derived from an EMBL/GenBank/DDBJ whole genome shotgun (WGS) entry which is preliminary data.</text>
</comment>
<dbReference type="Gene3D" id="3.80.10.10">
    <property type="entry name" value="Ribonuclease Inhibitor"/>
    <property type="match status" value="1"/>
</dbReference>
<organism evidence="1 2">
    <name type="scientific">Marasmiellus scandens</name>
    <dbReference type="NCBI Taxonomy" id="2682957"/>
    <lineage>
        <taxon>Eukaryota</taxon>
        <taxon>Fungi</taxon>
        <taxon>Dikarya</taxon>
        <taxon>Basidiomycota</taxon>
        <taxon>Agaricomycotina</taxon>
        <taxon>Agaricomycetes</taxon>
        <taxon>Agaricomycetidae</taxon>
        <taxon>Agaricales</taxon>
        <taxon>Marasmiineae</taxon>
        <taxon>Omphalotaceae</taxon>
        <taxon>Marasmiellus</taxon>
    </lineage>
</organism>
<evidence type="ECO:0000313" key="2">
    <source>
        <dbReference type="Proteomes" id="UP001498398"/>
    </source>
</evidence>
<dbReference type="EMBL" id="JBANRG010000035">
    <property type="protein sequence ID" value="KAK7449701.1"/>
    <property type="molecule type" value="Genomic_DNA"/>
</dbReference>
<protein>
    <submittedName>
        <fullName evidence="1">Uncharacterized protein</fullName>
    </submittedName>
</protein>
<dbReference type="Proteomes" id="UP001498398">
    <property type="component" value="Unassembled WGS sequence"/>
</dbReference>
<dbReference type="InterPro" id="IPR032675">
    <property type="entry name" value="LRR_dom_sf"/>
</dbReference>
<proteinExistence type="predicted"/>